<evidence type="ECO:0000256" key="4">
    <source>
        <dbReference type="ARBA" id="ARBA00012682"/>
    </source>
</evidence>
<reference evidence="13 14" key="1">
    <citation type="journal article" date="2012" name="BMC Genomics">
        <title>Genome of Epinotia aporema granulovirus (EpapGV), a polyorganotropic fast killing betabaculovirus with a novel thymidylate kinase gene.</title>
        <authorList>
            <person name="Ferrelli M.L."/>
            <person name="Salvador R."/>
            <person name="Biedma M.E."/>
            <person name="Berretta M.F."/>
            <person name="Haase S."/>
            <person name="Sciocco-Cap A."/>
            <person name="Ghiringhelli P.D."/>
            <person name="Romanowski V."/>
        </authorList>
    </citation>
    <scope>NUCLEOTIDE SEQUENCE [LARGE SCALE GENOMIC DNA]</scope>
</reference>
<dbReference type="OrthoDB" id="15673at10239"/>
<dbReference type="InterPro" id="IPR036423">
    <property type="entry name" value="SOD-like_Cu/Zn_dom_sf"/>
</dbReference>
<evidence type="ECO:0000259" key="12">
    <source>
        <dbReference type="Pfam" id="PF00080"/>
    </source>
</evidence>
<sequence>MKGLCDIKGDVYGEITFAQERPSDMTFITGHLLNLPRGNHGIHIHEFGDTSNGCTSAGEHFNPFDLDHGGPESEIRHLGDLGNVYSRGDRYVTVISKRDGLISLYGPYSVLGRSVVVHAMEDDLGRGDNKESKISGNSGGRLGCGVIGVKCEKIVPINDNNLVISSNVDQKRSVSRGARRYQL</sequence>
<dbReference type="Proteomes" id="UP000201571">
    <property type="component" value="Segment"/>
</dbReference>
<dbReference type="PRINTS" id="PR00068">
    <property type="entry name" value="CUZNDISMTASE"/>
</dbReference>
<evidence type="ECO:0000313" key="14">
    <source>
        <dbReference type="Proteomes" id="UP000201571"/>
    </source>
</evidence>
<dbReference type="InterPro" id="IPR018152">
    <property type="entry name" value="SOD_Cu/Zn_BS"/>
</dbReference>
<dbReference type="GeneID" id="13842671"/>
<evidence type="ECO:0000256" key="5">
    <source>
        <dbReference type="ARBA" id="ARBA00022723"/>
    </source>
</evidence>
<dbReference type="FunFam" id="2.60.40.200:FF:000013">
    <property type="entry name" value="Superoxide dismutase [Cu-Zn]"/>
    <property type="match status" value="1"/>
</dbReference>
<gene>
    <name evidence="13" type="primary">sod</name>
</gene>
<dbReference type="PROSITE" id="PS00332">
    <property type="entry name" value="SOD_CU_ZN_2"/>
    <property type="match status" value="1"/>
</dbReference>
<keyword evidence="6" id="KW-0862">Zinc</keyword>
<dbReference type="CDD" id="cd00305">
    <property type="entry name" value="Cu-Zn_Superoxide_Dismutase"/>
    <property type="match status" value="1"/>
</dbReference>
<protein>
    <recommendedName>
        <fullName evidence="4">superoxide dismutase</fullName>
        <ecNumber evidence="4">1.15.1.1</ecNumber>
    </recommendedName>
</protein>
<keyword evidence="14" id="KW-1185">Reference proteome</keyword>
<evidence type="ECO:0000256" key="3">
    <source>
        <dbReference type="ARBA" id="ARBA00010457"/>
    </source>
</evidence>
<keyword evidence="10" id="KW-1015">Disulfide bond</keyword>
<dbReference type="InterPro" id="IPR001424">
    <property type="entry name" value="SOD_Cu_Zn_dom"/>
</dbReference>
<proteinExistence type="inferred from homology"/>
<dbReference type="PANTHER" id="PTHR10003">
    <property type="entry name" value="SUPEROXIDE DISMUTASE CU-ZN -RELATED"/>
    <property type="match status" value="1"/>
</dbReference>
<dbReference type="EMBL" id="JN408834">
    <property type="protein sequence ID" value="AER41484.1"/>
    <property type="molecule type" value="Genomic_DNA"/>
</dbReference>
<organism evidence="13 14">
    <name type="scientific">Epinotia aporema granulovirus</name>
    <dbReference type="NCBI Taxonomy" id="166056"/>
    <lineage>
        <taxon>Viruses</taxon>
        <taxon>Viruses incertae sedis</taxon>
        <taxon>Naldaviricetes</taxon>
        <taxon>Lefavirales</taxon>
        <taxon>Baculoviridae</taxon>
        <taxon>Betabaculovirus</taxon>
        <taxon>Betabaculovirus epaporemae</taxon>
    </lineage>
</organism>
<dbReference type="InterPro" id="IPR024134">
    <property type="entry name" value="SOD_Cu/Zn_/chaperone"/>
</dbReference>
<evidence type="ECO:0000256" key="6">
    <source>
        <dbReference type="ARBA" id="ARBA00022833"/>
    </source>
</evidence>
<keyword evidence="8" id="KW-0560">Oxidoreductase</keyword>
<keyword evidence="9" id="KW-0186">Copper</keyword>
<evidence type="ECO:0000256" key="1">
    <source>
        <dbReference type="ARBA" id="ARBA00001935"/>
    </source>
</evidence>
<feature type="domain" description="Superoxide dismutase copper/zinc binding" evidence="12">
    <location>
        <begin position="11"/>
        <end position="147"/>
    </location>
</feature>
<evidence type="ECO:0000256" key="8">
    <source>
        <dbReference type="ARBA" id="ARBA00023002"/>
    </source>
</evidence>
<evidence type="ECO:0000256" key="2">
    <source>
        <dbReference type="ARBA" id="ARBA00001947"/>
    </source>
</evidence>
<comment type="catalytic activity">
    <reaction evidence="11">
        <text>2 superoxide + 2 H(+) = H2O2 + O2</text>
        <dbReference type="Rhea" id="RHEA:20696"/>
        <dbReference type="ChEBI" id="CHEBI:15378"/>
        <dbReference type="ChEBI" id="CHEBI:15379"/>
        <dbReference type="ChEBI" id="CHEBI:16240"/>
        <dbReference type="ChEBI" id="CHEBI:18421"/>
        <dbReference type="EC" id="1.15.1.1"/>
    </reaction>
</comment>
<keyword evidence="7" id="KW-0049">Antioxidant</keyword>
<comment type="cofactor">
    <cofactor evidence="2">
        <name>Zn(2+)</name>
        <dbReference type="ChEBI" id="CHEBI:29105"/>
    </cofactor>
</comment>
<comment type="cofactor">
    <cofactor evidence="1">
        <name>Cu cation</name>
        <dbReference type="ChEBI" id="CHEBI:23378"/>
    </cofactor>
</comment>
<dbReference type="RefSeq" id="YP_006908566.1">
    <property type="nucleotide sequence ID" value="NC_018875.1"/>
</dbReference>
<dbReference type="Gene3D" id="2.60.40.200">
    <property type="entry name" value="Superoxide dismutase, copper/zinc binding domain"/>
    <property type="match status" value="1"/>
</dbReference>
<name>K4ER61_9BBAC</name>
<evidence type="ECO:0000256" key="7">
    <source>
        <dbReference type="ARBA" id="ARBA00022862"/>
    </source>
</evidence>
<dbReference type="EC" id="1.15.1.1" evidence="4"/>
<accession>K4ER61</accession>
<dbReference type="KEGG" id="vg:13842671"/>
<dbReference type="GO" id="GO:0004784">
    <property type="term" value="F:superoxide dismutase activity"/>
    <property type="evidence" value="ECO:0007669"/>
    <property type="project" value="UniProtKB-EC"/>
</dbReference>
<dbReference type="GO" id="GO:0005507">
    <property type="term" value="F:copper ion binding"/>
    <property type="evidence" value="ECO:0007669"/>
    <property type="project" value="InterPro"/>
</dbReference>
<dbReference type="PROSITE" id="PS00087">
    <property type="entry name" value="SOD_CU_ZN_1"/>
    <property type="match status" value="1"/>
</dbReference>
<keyword evidence="5" id="KW-0479">Metal-binding</keyword>
<evidence type="ECO:0000256" key="10">
    <source>
        <dbReference type="ARBA" id="ARBA00023157"/>
    </source>
</evidence>
<evidence type="ECO:0000256" key="11">
    <source>
        <dbReference type="ARBA" id="ARBA00049204"/>
    </source>
</evidence>
<dbReference type="SUPFAM" id="SSF49329">
    <property type="entry name" value="Cu,Zn superoxide dismutase-like"/>
    <property type="match status" value="1"/>
</dbReference>
<dbReference type="Pfam" id="PF00080">
    <property type="entry name" value="Sod_Cu"/>
    <property type="match status" value="1"/>
</dbReference>
<evidence type="ECO:0000256" key="9">
    <source>
        <dbReference type="ARBA" id="ARBA00023008"/>
    </source>
</evidence>
<evidence type="ECO:0000313" key="13">
    <source>
        <dbReference type="EMBL" id="AER41484.1"/>
    </source>
</evidence>
<comment type="similarity">
    <text evidence="3">Belongs to the Cu-Zn superoxide dismutase family.</text>
</comment>